<dbReference type="GO" id="GO:0004523">
    <property type="term" value="F:RNA-DNA hybrid ribonuclease activity"/>
    <property type="evidence" value="ECO:0007669"/>
    <property type="project" value="UniProtKB-UniRule"/>
</dbReference>
<evidence type="ECO:0000256" key="13">
    <source>
        <dbReference type="RuleBase" id="RU003515"/>
    </source>
</evidence>
<dbReference type="InterPro" id="IPR022898">
    <property type="entry name" value="RNase_HII"/>
</dbReference>
<dbReference type="GO" id="GO:0005737">
    <property type="term" value="C:cytoplasm"/>
    <property type="evidence" value="ECO:0007669"/>
    <property type="project" value="UniProtKB-SubCell"/>
</dbReference>
<keyword evidence="7 12" id="KW-0540">Nuclease</keyword>
<keyword evidence="10 12" id="KW-0378">Hydrolase</keyword>
<evidence type="ECO:0000256" key="9">
    <source>
        <dbReference type="ARBA" id="ARBA00022759"/>
    </source>
</evidence>
<feature type="binding site" evidence="12">
    <location>
        <position position="12"/>
    </location>
    <ligand>
        <name>a divalent metal cation</name>
        <dbReference type="ChEBI" id="CHEBI:60240"/>
    </ligand>
</feature>
<dbReference type="PROSITE" id="PS51975">
    <property type="entry name" value="RNASE_H_2"/>
    <property type="match status" value="1"/>
</dbReference>
<keyword evidence="9 12" id="KW-0255">Endonuclease</keyword>
<dbReference type="Pfam" id="PF01351">
    <property type="entry name" value="RNase_HII"/>
    <property type="match status" value="1"/>
</dbReference>
<dbReference type="SUPFAM" id="SSF53098">
    <property type="entry name" value="Ribonuclease H-like"/>
    <property type="match status" value="1"/>
</dbReference>
<comment type="cofactor">
    <cofactor evidence="2">
        <name>Mg(2+)</name>
        <dbReference type="ChEBI" id="CHEBI:18420"/>
    </cofactor>
</comment>
<dbReference type="CDD" id="cd07182">
    <property type="entry name" value="RNase_HII_bacteria_HII_like"/>
    <property type="match status" value="1"/>
</dbReference>
<sequence>MNTHKNILYIDEVGYGPIAGPVVCCGILGKHIENFPIQDSKMLSKKKRHEILGYLFSKHIWSIGWADPQEIDLKGIRKATDNSFQRAILNISRKYKIDKIIIDGKYKPKLDCTYLDLYNNERNLKDIKIESLIKGDCNNIYISHASIIAKEMRDFCMKKVDQPFLWQKNSGYGTAEHLLLIKKFSTHKMHRRSYNFPR</sequence>
<evidence type="ECO:0000256" key="4">
    <source>
        <dbReference type="ARBA" id="ARBA00004496"/>
    </source>
</evidence>
<keyword evidence="11" id="KW-0464">Manganese</keyword>
<dbReference type="InterPro" id="IPR036397">
    <property type="entry name" value="RNaseH_sf"/>
</dbReference>
<dbReference type="GO" id="GO:0046872">
    <property type="term" value="F:metal ion binding"/>
    <property type="evidence" value="ECO:0007669"/>
    <property type="project" value="UniProtKB-KW"/>
</dbReference>
<gene>
    <name evidence="15" type="ORF">FZC36_01560</name>
</gene>
<comment type="cofactor">
    <cofactor evidence="12">
        <name>Mn(2+)</name>
        <dbReference type="ChEBI" id="CHEBI:29035"/>
    </cofactor>
    <cofactor evidence="12">
        <name>Mg(2+)</name>
        <dbReference type="ChEBI" id="CHEBI:18420"/>
    </cofactor>
    <text evidence="12">Manganese or magnesium. Binds 1 divalent metal ion per monomer in the absence of substrate. May bind a second metal ion after substrate binding.</text>
</comment>
<dbReference type="KEGG" id="nabu:FZC36_01560"/>
<dbReference type="GO" id="GO:0003723">
    <property type="term" value="F:RNA binding"/>
    <property type="evidence" value="ECO:0007669"/>
    <property type="project" value="UniProtKB-UniRule"/>
</dbReference>
<evidence type="ECO:0000256" key="12">
    <source>
        <dbReference type="PROSITE-ProRule" id="PRU01319"/>
    </source>
</evidence>
<organism evidence="15 16">
    <name type="scientific">Candidatus Nesciobacter abundans</name>
    <dbReference type="NCBI Taxonomy" id="2601668"/>
    <lineage>
        <taxon>Bacteria</taxon>
        <taxon>Pseudomonadati</taxon>
        <taxon>Pseudomonadota</taxon>
        <taxon>Alphaproteobacteria</taxon>
        <taxon>Holosporales</taxon>
        <taxon>Holosporaceae</taxon>
        <taxon>Candidatus Nesciobacter</taxon>
    </lineage>
</organism>
<dbReference type="InterPro" id="IPR012337">
    <property type="entry name" value="RNaseH-like_sf"/>
</dbReference>
<dbReference type="EMBL" id="CP043314">
    <property type="protein sequence ID" value="QEK39120.1"/>
    <property type="molecule type" value="Genomic_DNA"/>
</dbReference>
<dbReference type="InterPro" id="IPR001352">
    <property type="entry name" value="RNase_HII/HIII"/>
</dbReference>
<evidence type="ECO:0000256" key="11">
    <source>
        <dbReference type="ARBA" id="ARBA00023211"/>
    </source>
</evidence>
<protein>
    <recommendedName>
        <fullName evidence="13">Ribonuclease</fullName>
        <ecNumber evidence="13">3.1.26.4</ecNumber>
    </recommendedName>
</protein>
<accession>A0A5C0UHA4</accession>
<dbReference type="RefSeq" id="WP_148972243.1">
    <property type="nucleotide sequence ID" value="NZ_CP043314.1"/>
</dbReference>
<evidence type="ECO:0000313" key="16">
    <source>
        <dbReference type="Proteomes" id="UP000324924"/>
    </source>
</evidence>
<feature type="binding site" evidence="12">
    <location>
        <position position="103"/>
    </location>
    <ligand>
        <name>a divalent metal cation</name>
        <dbReference type="ChEBI" id="CHEBI:60240"/>
    </ligand>
</feature>
<dbReference type="Gene3D" id="3.30.420.10">
    <property type="entry name" value="Ribonuclease H-like superfamily/Ribonuclease H"/>
    <property type="match status" value="1"/>
</dbReference>
<reference evidence="15 16" key="1">
    <citation type="submission" date="2019-08" db="EMBL/GenBank/DDBJ databases">
        <title>Highly reduced genomes of protist endosymbionts show evolutionary convergence.</title>
        <authorList>
            <person name="George E."/>
            <person name="Husnik F."/>
            <person name="Tashyreva D."/>
            <person name="Prokopchuk G."/>
            <person name="Horak A."/>
            <person name="Kwong W.K."/>
            <person name="Lukes J."/>
            <person name="Keeling P.J."/>
        </authorList>
    </citation>
    <scope>NUCLEOTIDE SEQUENCE [LARGE SCALE GENOMIC DNA]</scope>
    <source>
        <strain evidence="15">1604HC</strain>
    </source>
</reference>
<dbReference type="AlphaFoldDB" id="A0A5C0UHA4"/>
<feature type="domain" description="RNase H type-2" evidence="14">
    <location>
        <begin position="5"/>
        <end position="198"/>
    </location>
</feature>
<name>A0A5C0UHA4_9PROT</name>
<evidence type="ECO:0000256" key="5">
    <source>
        <dbReference type="ARBA" id="ARBA00007383"/>
    </source>
</evidence>
<comment type="subcellular location">
    <subcellularLocation>
        <location evidence="4">Cytoplasm</location>
    </subcellularLocation>
</comment>
<proteinExistence type="inferred from homology"/>
<dbReference type="GO" id="GO:0032299">
    <property type="term" value="C:ribonuclease H2 complex"/>
    <property type="evidence" value="ECO:0007669"/>
    <property type="project" value="TreeGrafter"/>
</dbReference>
<dbReference type="PANTHER" id="PTHR10954:SF18">
    <property type="entry name" value="RIBONUCLEASE HII"/>
    <property type="match status" value="1"/>
</dbReference>
<evidence type="ECO:0000256" key="3">
    <source>
        <dbReference type="ARBA" id="ARBA00004065"/>
    </source>
</evidence>
<keyword evidence="6" id="KW-0963">Cytoplasm</keyword>
<comment type="similarity">
    <text evidence="5 13">Belongs to the RNase HII family.</text>
</comment>
<evidence type="ECO:0000256" key="2">
    <source>
        <dbReference type="ARBA" id="ARBA00001946"/>
    </source>
</evidence>
<comment type="catalytic activity">
    <reaction evidence="1 12 13">
        <text>Endonucleolytic cleavage to 5'-phosphomonoester.</text>
        <dbReference type="EC" id="3.1.26.4"/>
    </reaction>
</comment>
<evidence type="ECO:0000256" key="8">
    <source>
        <dbReference type="ARBA" id="ARBA00022723"/>
    </source>
</evidence>
<dbReference type="EC" id="3.1.26.4" evidence="13"/>
<evidence type="ECO:0000256" key="10">
    <source>
        <dbReference type="ARBA" id="ARBA00022801"/>
    </source>
</evidence>
<dbReference type="Proteomes" id="UP000324924">
    <property type="component" value="Chromosome"/>
</dbReference>
<dbReference type="OrthoDB" id="9803420at2"/>
<evidence type="ECO:0000313" key="15">
    <source>
        <dbReference type="EMBL" id="QEK39120.1"/>
    </source>
</evidence>
<evidence type="ECO:0000256" key="7">
    <source>
        <dbReference type="ARBA" id="ARBA00022722"/>
    </source>
</evidence>
<keyword evidence="16" id="KW-1185">Reference proteome</keyword>
<comment type="function">
    <text evidence="3 13">Endonuclease that specifically degrades the RNA of RNA-DNA hybrids.</text>
</comment>
<evidence type="ECO:0000256" key="1">
    <source>
        <dbReference type="ARBA" id="ARBA00000077"/>
    </source>
</evidence>
<dbReference type="GO" id="GO:0006298">
    <property type="term" value="P:mismatch repair"/>
    <property type="evidence" value="ECO:0007669"/>
    <property type="project" value="TreeGrafter"/>
</dbReference>
<evidence type="ECO:0000256" key="6">
    <source>
        <dbReference type="ARBA" id="ARBA00022490"/>
    </source>
</evidence>
<dbReference type="PANTHER" id="PTHR10954">
    <property type="entry name" value="RIBONUCLEASE H2 SUBUNIT A"/>
    <property type="match status" value="1"/>
</dbReference>
<dbReference type="InterPro" id="IPR024567">
    <property type="entry name" value="RNase_HII/HIII_dom"/>
</dbReference>
<feature type="binding site" evidence="12">
    <location>
        <position position="11"/>
    </location>
    <ligand>
        <name>a divalent metal cation</name>
        <dbReference type="ChEBI" id="CHEBI:60240"/>
    </ligand>
</feature>
<evidence type="ECO:0000259" key="14">
    <source>
        <dbReference type="PROSITE" id="PS51975"/>
    </source>
</evidence>
<keyword evidence="8 12" id="KW-0479">Metal-binding</keyword>
<dbReference type="GO" id="GO:0043137">
    <property type="term" value="P:DNA replication, removal of RNA primer"/>
    <property type="evidence" value="ECO:0007669"/>
    <property type="project" value="TreeGrafter"/>
</dbReference>